<sequence length="493" mass="55642">MVKERAAAEENFRSRCAQLREAAAEGRAASERSFEQQRTHLEEKLADAAAQVALVRDGHEALKKQCEKEKQELVERHQERVRQKDEHCRKQESGHAEQVAKLEREIKILTDSQVCLTKDATTYRLDIAYHKATIRELEAEKKCLEANLASLKQEQTQLLTLVAEERERQRETLDSQVNAQKKLVEAQEQRALAAQTALNISQKEMQRNQEQVSKLTMQLTRLKLDLEEQQELALRKDELLSSLQPTVEAKEVQAQLDALVAENARLKDDAARLVERYREGNLTDVEKTLMRHVLSVSESVHEEYLVQKDIEIKTRDNQLQVMQQRIKGLEKTLAQVLRNQTAGPANHMVNLQSLMSSSPKEQQLLESLKTPLNNSQAAQGGSMVVDQNPGASSKVANDHKPSLAKLMESSDDDRPLPDMPLSSLSSLSDRSETRKKRARMSSPPPVPPSVQVAATKRRTKNAPTTKRGTRTAAGSTTDRKVSEDVGRRTLKRK</sequence>
<reference evidence="3 4" key="1">
    <citation type="journal article" date="2019" name="Nat. Ecol. Evol.">
        <title>Megaphylogeny resolves global patterns of mushroom evolution.</title>
        <authorList>
            <person name="Varga T."/>
            <person name="Krizsan K."/>
            <person name="Foldi C."/>
            <person name="Dima B."/>
            <person name="Sanchez-Garcia M."/>
            <person name="Sanchez-Ramirez S."/>
            <person name="Szollosi G.J."/>
            <person name="Szarkandi J.G."/>
            <person name="Papp V."/>
            <person name="Albert L."/>
            <person name="Andreopoulos W."/>
            <person name="Angelini C."/>
            <person name="Antonin V."/>
            <person name="Barry K.W."/>
            <person name="Bougher N.L."/>
            <person name="Buchanan P."/>
            <person name="Buyck B."/>
            <person name="Bense V."/>
            <person name="Catcheside P."/>
            <person name="Chovatia M."/>
            <person name="Cooper J."/>
            <person name="Damon W."/>
            <person name="Desjardin D."/>
            <person name="Finy P."/>
            <person name="Geml J."/>
            <person name="Haridas S."/>
            <person name="Hughes K."/>
            <person name="Justo A."/>
            <person name="Karasinski D."/>
            <person name="Kautmanova I."/>
            <person name="Kiss B."/>
            <person name="Kocsube S."/>
            <person name="Kotiranta H."/>
            <person name="LaButti K.M."/>
            <person name="Lechner B.E."/>
            <person name="Liimatainen K."/>
            <person name="Lipzen A."/>
            <person name="Lukacs Z."/>
            <person name="Mihaltcheva S."/>
            <person name="Morgado L.N."/>
            <person name="Niskanen T."/>
            <person name="Noordeloos M.E."/>
            <person name="Ohm R.A."/>
            <person name="Ortiz-Santana B."/>
            <person name="Ovrebo C."/>
            <person name="Racz N."/>
            <person name="Riley R."/>
            <person name="Savchenko A."/>
            <person name="Shiryaev A."/>
            <person name="Soop K."/>
            <person name="Spirin V."/>
            <person name="Szebenyi C."/>
            <person name="Tomsovsky M."/>
            <person name="Tulloss R.E."/>
            <person name="Uehling J."/>
            <person name="Grigoriev I.V."/>
            <person name="Vagvolgyi C."/>
            <person name="Papp T."/>
            <person name="Martin F.M."/>
            <person name="Miettinen O."/>
            <person name="Hibbett D.S."/>
            <person name="Nagy L.G."/>
        </authorList>
    </citation>
    <scope>NUCLEOTIDE SEQUENCE [LARGE SCALE GENOMIC DNA]</scope>
    <source>
        <strain evidence="3 4">FP101781</strain>
    </source>
</reference>
<dbReference type="STRING" id="71717.A0A4Y7SKQ5"/>
<accession>A0A4Y7SKQ5</accession>
<evidence type="ECO:0000256" key="2">
    <source>
        <dbReference type="SAM" id="MobiDB-lite"/>
    </source>
</evidence>
<dbReference type="OrthoDB" id="3246510at2759"/>
<feature type="coiled-coil region" evidence="1">
    <location>
        <begin position="31"/>
        <end position="83"/>
    </location>
</feature>
<proteinExistence type="predicted"/>
<evidence type="ECO:0000313" key="3">
    <source>
        <dbReference type="EMBL" id="TEB22238.1"/>
    </source>
</evidence>
<dbReference type="AlphaFoldDB" id="A0A4Y7SKQ5"/>
<dbReference type="EMBL" id="QPFP01000095">
    <property type="protein sequence ID" value="TEB22238.1"/>
    <property type="molecule type" value="Genomic_DNA"/>
</dbReference>
<keyword evidence="1" id="KW-0175">Coiled coil</keyword>
<feature type="compositionally biased region" description="Basic and acidic residues" evidence="2">
    <location>
        <begin position="477"/>
        <end position="487"/>
    </location>
</feature>
<name>A0A4Y7SKQ5_COPMI</name>
<feature type="coiled-coil region" evidence="1">
    <location>
        <begin position="127"/>
        <end position="276"/>
    </location>
</feature>
<evidence type="ECO:0000256" key="1">
    <source>
        <dbReference type="SAM" id="Coils"/>
    </source>
</evidence>
<protein>
    <submittedName>
        <fullName evidence="3">Uncharacterized protein</fullName>
    </submittedName>
</protein>
<feature type="region of interest" description="Disordered" evidence="2">
    <location>
        <begin position="373"/>
        <end position="493"/>
    </location>
</feature>
<dbReference type="Proteomes" id="UP000298030">
    <property type="component" value="Unassembled WGS sequence"/>
</dbReference>
<keyword evidence="4" id="KW-1185">Reference proteome</keyword>
<feature type="coiled-coil region" evidence="1">
    <location>
        <begin position="312"/>
        <end position="339"/>
    </location>
</feature>
<evidence type="ECO:0000313" key="4">
    <source>
        <dbReference type="Proteomes" id="UP000298030"/>
    </source>
</evidence>
<feature type="compositionally biased region" description="Polar residues" evidence="2">
    <location>
        <begin position="461"/>
        <end position="476"/>
    </location>
</feature>
<feature type="compositionally biased region" description="Low complexity" evidence="2">
    <location>
        <begin position="419"/>
        <end position="428"/>
    </location>
</feature>
<gene>
    <name evidence="3" type="ORF">FA13DRAFT_1520467</name>
</gene>
<organism evidence="3 4">
    <name type="scientific">Coprinellus micaceus</name>
    <name type="common">Glistening ink-cap mushroom</name>
    <name type="synonym">Coprinus micaceus</name>
    <dbReference type="NCBI Taxonomy" id="71717"/>
    <lineage>
        <taxon>Eukaryota</taxon>
        <taxon>Fungi</taxon>
        <taxon>Dikarya</taxon>
        <taxon>Basidiomycota</taxon>
        <taxon>Agaricomycotina</taxon>
        <taxon>Agaricomycetes</taxon>
        <taxon>Agaricomycetidae</taxon>
        <taxon>Agaricales</taxon>
        <taxon>Agaricineae</taxon>
        <taxon>Psathyrellaceae</taxon>
        <taxon>Coprinellus</taxon>
    </lineage>
</organism>
<comment type="caution">
    <text evidence="3">The sequence shown here is derived from an EMBL/GenBank/DDBJ whole genome shotgun (WGS) entry which is preliminary data.</text>
</comment>